<feature type="non-terminal residue" evidence="1">
    <location>
        <position position="1"/>
    </location>
</feature>
<proteinExistence type="predicted"/>
<dbReference type="OrthoDB" id="1000587at2759"/>
<dbReference type="EMBL" id="QJKJ01006460">
    <property type="protein sequence ID" value="RDX86639.1"/>
    <property type="molecule type" value="Genomic_DNA"/>
</dbReference>
<protein>
    <submittedName>
        <fullName evidence="1">Uncharacterized protein</fullName>
    </submittedName>
</protein>
<evidence type="ECO:0000313" key="2">
    <source>
        <dbReference type="Proteomes" id="UP000257109"/>
    </source>
</evidence>
<name>A0A371G7V3_MUCPR</name>
<organism evidence="1 2">
    <name type="scientific">Mucuna pruriens</name>
    <name type="common">Velvet bean</name>
    <name type="synonym">Dolichos pruriens</name>
    <dbReference type="NCBI Taxonomy" id="157652"/>
    <lineage>
        <taxon>Eukaryota</taxon>
        <taxon>Viridiplantae</taxon>
        <taxon>Streptophyta</taxon>
        <taxon>Embryophyta</taxon>
        <taxon>Tracheophyta</taxon>
        <taxon>Spermatophyta</taxon>
        <taxon>Magnoliopsida</taxon>
        <taxon>eudicotyledons</taxon>
        <taxon>Gunneridae</taxon>
        <taxon>Pentapetalae</taxon>
        <taxon>rosids</taxon>
        <taxon>fabids</taxon>
        <taxon>Fabales</taxon>
        <taxon>Fabaceae</taxon>
        <taxon>Papilionoideae</taxon>
        <taxon>50 kb inversion clade</taxon>
        <taxon>NPAAA clade</taxon>
        <taxon>indigoferoid/millettioid clade</taxon>
        <taxon>Phaseoleae</taxon>
        <taxon>Mucuna</taxon>
    </lineage>
</organism>
<dbReference type="Proteomes" id="UP000257109">
    <property type="component" value="Unassembled WGS sequence"/>
</dbReference>
<comment type="caution">
    <text evidence="1">The sequence shown here is derived from an EMBL/GenBank/DDBJ whole genome shotgun (WGS) entry which is preliminary data.</text>
</comment>
<sequence length="183" mass="21176">MYHPRKVNVVEDVLSMKTVHMSNLLVKEMDLVEKFRNMDLYVERSKDDISYGMITDQGAIRVEQGQNFSLGEYDILRLVYILNDKDVPRLEEDIFGGLEEVAKYVVTCPTYQKAKIMDIPKWKWGNITMAFVVSLPRTIKGFDVIRNPLRLSMTKLSTERAWSNINNHVKLSKNNIISMGNQS</sequence>
<gene>
    <name evidence="1" type="ORF">CR513_31999</name>
</gene>
<keyword evidence="2" id="KW-1185">Reference proteome</keyword>
<evidence type="ECO:0000313" key="1">
    <source>
        <dbReference type="EMBL" id="RDX86639.1"/>
    </source>
</evidence>
<dbReference type="AlphaFoldDB" id="A0A371G7V3"/>
<reference evidence="1" key="1">
    <citation type="submission" date="2018-05" db="EMBL/GenBank/DDBJ databases">
        <title>Draft genome of Mucuna pruriens seed.</title>
        <authorList>
            <person name="Nnadi N.E."/>
            <person name="Vos R."/>
            <person name="Hasami M.H."/>
            <person name="Devisetty U.K."/>
            <person name="Aguiy J.C."/>
        </authorList>
    </citation>
    <scope>NUCLEOTIDE SEQUENCE [LARGE SCALE GENOMIC DNA]</scope>
    <source>
        <strain evidence="1">JCA_2017</strain>
    </source>
</reference>
<accession>A0A371G7V3</accession>